<dbReference type="Gene3D" id="3.90.1150.10">
    <property type="entry name" value="Aspartate Aminotransferase, domain 1"/>
    <property type="match status" value="1"/>
</dbReference>
<accession>A0ABR5IYM1</accession>
<dbReference type="EMBL" id="LGUT01002957">
    <property type="protein sequence ID" value="KOG86240.1"/>
    <property type="molecule type" value="Genomic_DNA"/>
</dbReference>
<evidence type="ECO:0000313" key="2">
    <source>
        <dbReference type="EMBL" id="KOG86240.1"/>
    </source>
</evidence>
<protein>
    <recommendedName>
        <fullName evidence="4">Kynureninase</fullName>
    </recommendedName>
</protein>
<feature type="non-terminal residue" evidence="2">
    <location>
        <position position="1"/>
    </location>
</feature>
<dbReference type="PANTHER" id="PTHR14084">
    <property type="entry name" value="KYNURENINASE"/>
    <property type="match status" value="1"/>
</dbReference>
<sequence>PAEGAARGRVGTPDILSMLALDAALDVWDGVSIESVRAKSLALTDFFLRCVAAYVPAGLVESVTPAAHAERGSQVALRCPDAGEVMAELIRRGIVGDYRRPDVLRFGFTPLYTRFADAERAARVLAEVLTGGAAEG</sequence>
<reference evidence="2 3" key="1">
    <citation type="submission" date="2015-07" db="EMBL/GenBank/DDBJ databases">
        <authorList>
            <person name="Ju K.-S."/>
            <person name="Doroghazi J.R."/>
            <person name="Metcalf W.W."/>
        </authorList>
    </citation>
    <scope>NUCLEOTIDE SEQUENCE [LARGE SCALE GENOMIC DNA]</scope>
    <source>
        <strain evidence="2 3">NRRL B-3589</strain>
    </source>
</reference>
<gene>
    <name evidence="2" type="ORF">ADK38_32170</name>
</gene>
<evidence type="ECO:0008006" key="4">
    <source>
        <dbReference type="Google" id="ProtNLM"/>
    </source>
</evidence>
<name>A0ABR5IYM1_9ACTN</name>
<organism evidence="2 3">
    <name type="scientific">Streptomyces varsoviensis</name>
    <dbReference type="NCBI Taxonomy" id="67373"/>
    <lineage>
        <taxon>Bacteria</taxon>
        <taxon>Bacillati</taxon>
        <taxon>Actinomycetota</taxon>
        <taxon>Actinomycetes</taxon>
        <taxon>Kitasatosporales</taxon>
        <taxon>Streptomycetaceae</taxon>
        <taxon>Streptomyces</taxon>
    </lineage>
</organism>
<proteinExistence type="predicted"/>
<dbReference type="Proteomes" id="UP000037020">
    <property type="component" value="Unassembled WGS sequence"/>
</dbReference>
<dbReference type="SUPFAM" id="SSF53383">
    <property type="entry name" value="PLP-dependent transferases"/>
    <property type="match status" value="1"/>
</dbReference>
<dbReference type="Pfam" id="PF22580">
    <property type="entry name" value="KYNU_C"/>
    <property type="match status" value="1"/>
</dbReference>
<comment type="caution">
    <text evidence="2">The sequence shown here is derived from an EMBL/GenBank/DDBJ whole genome shotgun (WGS) entry which is preliminary data.</text>
</comment>
<keyword evidence="1" id="KW-0663">Pyridoxal phosphate</keyword>
<dbReference type="InterPro" id="IPR015424">
    <property type="entry name" value="PyrdxlP-dep_Trfase"/>
</dbReference>
<evidence type="ECO:0000313" key="3">
    <source>
        <dbReference type="Proteomes" id="UP000037020"/>
    </source>
</evidence>
<keyword evidence="3" id="KW-1185">Reference proteome</keyword>
<evidence type="ECO:0000256" key="1">
    <source>
        <dbReference type="ARBA" id="ARBA00022898"/>
    </source>
</evidence>
<dbReference type="InterPro" id="IPR010111">
    <property type="entry name" value="Kynureninase"/>
</dbReference>
<dbReference type="InterPro" id="IPR015422">
    <property type="entry name" value="PyrdxlP-dep_Trfase_small"/>
</dbReference>
<dbReference type="PANTHER" id="PTHR14084:SF0">
    <property type="entry name" value="KYNURENINASE"/>
    <property type="match status" value="1"/>
</dbReference>